<reference evidence="5 6" key="1">
    <citation type="submission" date="2017-08" db="EMBL/GenBank/DDBJ databases">
        <title>Infants hospitalized years apart are colonized by the same room-sourced microbial strains.</title>
        <authorList>
            <person name="Brooks B."/>
            <person name="Olm M.R."/>
            <person name="Firek B.A."/>
            <person name="Baker R."/>
            <person name="Thomas B.C."/>
            <person name="Morowitz M.J."/>
            <person name="Banfield J.F."/>
        </authorList>
    </citation>
    <scope>NUCLEOTIDE SEQUENCE [LARGE SCALE GENOMIC DNA]</scope>
    <source>
        <strain evidence="5">S2_005_002_R2_33</strain>
    </source>
</reference>
<organism evidence="5 6">
    <name type="scientific">Novosphingobium pentaromativorans</name>
    <dbReference type="NCBI Taxonomy" id="205844"/>
    <lineage>
        <taxon>Bacteria</taxon>
        <taxon>Pseudomonadati</taxon>
        <taxon>Pseudomonadota</taxon>
        <taxon>Alphaproteobacteria</taxon>
        <taxon>Sphingomonadales</taxon>
        <taxon>Sphingomonadaceae</taxon>
        <taxon>Novosphingobium</taxon>
    </lineage>
</organism>
<dbReference type="InterPro" id="IPR037066">
    <property type="entry name" value="Plug_dom_sf"/>
</dbReference>
<feature type="region of interest" description="Disordered" evidence="4">
    <location>
        <begin position="15"/>
        <end position="50"/>
    </location>
</feature>
<dbReference type="Gene3D" id="2.170.130.10">
    <property type="entry name" value="TonB-dependent receptor, plug domain"/>
    <property type="match status" value="1"/>
</dbReference>
<dbReference type="InterPro" id="IPR036942">
    <property type="entry name" value="Beta-barrel_TonB_sf"/>
</dbReference>
<gene>
    <name evidence="5" type="ORF">DI555_01475</name>
</gene>
<protein>
    <submittedName>
        <fullName evidence="5">TonB-dependent receptor</fullName>
    </submittedName>
</protein>
<dbReference type="PANTHER" id="PTHR47234:SF1">
    <property type="entry name" value="TONB-DEPENDENT RECEPTOR"/>
    <property type="match status" value="1"/>
</dbReference>
<evidence type="ECO:0000256" key="3">
    <source>
        <dbReference type="ARBA" id="ARBA00023237"/>
    </source>
</evidence>
<sequence>MASAALTAWPLVSAHAQSNPGSAPSPISSSVSSSSSDSAPAPAHAAEEGGEEFEIVVAGQKPRGSVIGDIAPEVTFNSGDVRALGVSSVTELLEELAPQTESAGGGAPVVLLEGRRIASFREVGTIPTEAIQRVEILPEEVALKYGYSATQKVVNIVLRQRFRAFAVEGSGKLGTQGDGLGVNTKGDFLAIRRGERVNIDANYSHANPITEAQRGLATSGGDGNNRTLRPESEAFTLTGTWAKPLSSVWLATINGEATTTETSALRGSAVPYVTIPGGSPYAGGPDDQTFLPTVDGLSPLRNSNSTQTGHLGLTLNGNTPKWQWTVTGNYDHSDTRSIQQRPLNLADYAAAVAAGDPLADPSLPVAGAFLDFQPVNQTRNSTDSAEVNFVATTSPLDLPAGAMNTTFKVSGNLDRSNSAVTRQGLTQDTSVDRDQGEASVNIDIPISSRAVPLFPGAGRISLNANAAVRQIGDFGTLRTLGGGMTWNPTSQFSLIASYRDDQNAPTAAQLGGAVITTANVDIFDYTRGESVRVTAVTGGNPDLKAASKRNFRLGGTFRLSDPNITLNLDYNRTWQRNQVTALPGATPAVVAAFPERFARDADGELVAVDLRPINIASEDKSQLRMGITFTKSLKTPQSQIDAMRESFRKRFPGGFPGRPDEEGGPPPPPPGEGDNAAASRDSAGGNSTGDASAQPSRSAETGGNSGVGGGEGPGGRGPGGGGRGFGGGGFGGGGARGGRLTFSLYHTWVFSDRVVLRDGQPTIDLLDGGTIGASSGGTPRHKLELQTGYSQSGLGMRLTGSWQSGTTVDGVEGYPTTQLRFEDFAKFDLRLFADLGQQPKLVDKVPFLRGSRLTFSVSNLFDARQKVRDGNGNTPLAYSPYYLDPVGRAFQITFRKLFFTAPAGGSERQRGNRF</sequence>
<dbReference type="EMBL" id="QFPX01000001">
    <property type="protein sequence ID" value="PZQ57620.1"/>
    <property type="molecule type" value="Genomic_DNA"/>
</dbReference>
<feature type="compositionally biased region" description="Polar residues" evidence="4">
    <location>
        <begin position="684"/>
        <end position="701"/>
    </location>
</feature>
<evidence type="ECO:0000256" key="1">
    <source>
        <dbReference type="ARBA" id="ARBA00004442"/>
    </source>
</evidence>
<dbReference type="Proteomes" id="UP000249082">
    <property type="component" value="Unassembled WGS sequence"/>
</dbReference>
<comment type="subcellular location">
    <subcellularLocation>
        <location evidence="1">Cell outer membrane</location>
    </subcellularLocation>
</comment>
<evidence type="ECO:0000256" key="2">
    <source>
        <dbReference type="ARBA" id="ARBA00023136"/>
    </source>
</evidence>
<dbReference type="AlphaFoldDB" id="A0A2W5R2A9"/>
<keyword evidence="5" id="KW-0675">Receptor</keyword>
<feature type="compositionally biased region" description="Low complexity" evidence="4">
    <location>
        <begin position="18"/>
        <end position="44"/>
    </location>
</feature>
<accession>A0A2W5R2A9</accession>
<keyword evidence="3" id="KW-0998">Cell outer membrane</keyword>
<comment type="caution">
    <text evidence="5">The sequence shown here is derived from an EMBL/GenBank/DDBJ whole genome shotgun (WGS) entry which is preliminary data.</text>
</comment>
<keyword evidence="2" id="KW-0472">Membrane</keyword>
<evidence type="ECO:0000313" key="5">
    <source>
        <dbReference type="EMBL" id="PZQ57620.1"/>
    </source>
</evidence>
<dbReference type="SUPFAM" id="SSF56935">
    <property type="entry name" value="Porins"/>
    <property type="match status" value="1"/>
</dbReference>
<name>A0A2W5R2A9_9SPHN</name>
<feature type="compositionally biased region" description="Gly residues" evidence="4">
    <location>
        <begin position="703"/>
        <end position="730"/>
    </location>
</feature>
<evidence type="ECO:0000256" key="4">
    <source>
        <dbReference type="SAM" id="MobiDB-lite"/>
    </source>
</evidence>
<dbReference type="GO" id="GO:0009279">
    <property type="term" value="C:cell outer membrane"/>
    <property type="evidence" value="ECO:0007669"/>
    <property type="project" value="UniProtKB-SubCell"/>
</dbReference>
<dbReference type="Gene3D" id="2.40.170.20">
    <property type="entry name" value="TonB-dependent receptor, beta-barrel domain"/>
    <property type="match status" value="2"/>
</dbReference>
<proteinExistence type="predicted"/>
<evidence type="ECO:0000313" key="6">
    <source>
        <dbReference type="Proteomes" id="UP000249082"/>
    </source>
</evidence>
<dbReference type="PANTHER" id="PTHR47234">
    <property type="match status" value="1"/>
</dbReference>
<feature type="region of interest" description="Disordered" evidence="4">
    <location>
        <begin position="649"/>
        <end position="730"/>
    </location>
</feature>